<sequence length="60" mass="7022">MLDRLEQITERLIVDQHTAKQYFVNGQTSNARAILNDSIDEAISDLKAVIDEWYYHQNAR</sequence>
<dbReference type="STRING" id="34060.B0181_03375"/>
<proteinExistence type="predicted"/>
<dbReference type="Proteomes" id="UP000255279">
    <property type="component" value="Unassembled WGS sequence"/>
</dbReference>
<organism evidence="1 3">
    <name type="scientific">Moraxella caviae</name>
    <dbReference type="NCBI Taxonomy" id="34060"/>
    <lineage>
        <taxon>Bacteria</taxon>
        <taxon>Pseudomonadati</taxon>
        <taxon>Pseudomonadota</taxon>
        <taxon>Gammaproteobacteria</taxon>
        <taxon>Moraxellales</taxon>
        <taxon>Moraxellaceae</taxon>
        <taxon>Moraxella</taxon>
    </lineage>
</organism>
<evidence type="ECO:0000313" key="1">
    <source>
        <dbReference type="EMBL" id="OOR91356.1"/>
    </source>
</evidence>
<protein>
    <submittedName>
        <fullName evidence="1">Uncharacterized protein</fullName>
    </submittedName>
</protein>
<accession>A0A1T0A6J2</accession>
<name>A0A1T0A6J2_9GAMM</name>
<reference evidence="2 4" key="2">
    <citation type="submission" date="2018-06" db="EMBL/GenBank/DDBJ databases">
        <authorList>
            <consortium name="Pathogen Informatics"/>
            <person name="Doyle S."/>
        </authorList>
    </citation>
    <scope>NUCLEOTIDE SEQUENCE [LARGE SCALE GENOMIC DNA]</scope>
    <source>
        <strain evidence="2 4">NCTC10293</strain>
    </source>
</reference>
<evidence type="ECO:0000313" key="2">
    <source>
        <dbReference type="EMBL" id="STZ13968.1"/>
    </source>
</evidence>
<dbReference type="RefSeq" id="WP_078276073.1">
    <property type="nucleotide sequence ID" value="NZ_CAACXO010000059.1"/>
</dbReference>
<reference evidence="1 3" key="1">
    <citation type="submission" date="2017-02" db="EMBL/GenBank/DDBJ databases">
        <title>Draft genome sequence of Moraxella caviae CCUG 355 type strain.</title>
        <authorList>
            <person name="Engstrom-Jakobsson H."/>
            <person name="Salva-Serra F."/>
            <person name="Thorell K."/>
            <person name="Gonzales-Siles L."/>
            <person name="Karlsson R."/>
            <person name="Boulund F."/>
            <person name="Engstrand L."/>
            <person name="Moore E."/>
        </authorList>
    </citation>
    <scope>NUCLEOTIDE SEQUENCE [LARGE SCALE GENOMIC DNA]</scope>
    <source>
        <strain evidence="1 3">CCUG 355</strain>
    </source>
</reference>
<dbReference type="Proteomes" id="UP000190435">
    <property type="component" value="Unassembled WGS sequence"/>
</dbReference>
<keyword evidence="3" id="KW-1185">Reference proteome</keyword>
<dbReference type="EMBL" id="UGQE01000004">
    <property type="protein sequence ID" value="STZ13968.1"/>
    <property type="molecule type" value="Genomic_DNA"/>
</dbReference>
<dbReference type="AlphaFoldDB" id="A0A1T0A6J2"/>
<gene>
    <name evidence="1" type="ORF">B0181_03375</name>
    <name evidence="2" type="ORF">NCTC10293_01548</name>
</gene>
<dbReference type="EMBL" id="MUXU01000022">
    <property type="protein sequence ID" value="OOR91356.1"/>
    <property type="molecule type" value="Genomic_DNA"/>
</dbReference>
<evidence type="ECO:0000313" key="4">
    <source>
        <dbReference type="Proteomes" id="UP000255279"/>
    </source>
</evidence>
<evidence type="ECO:0000313" key="3">
    <source>
        <dbReference type="Proteomes" id="UP000190435"/>
    </source>
</evidence>